<reference evidence="3 4" key="2">
    <citation type="submission" date="2015-10" db="EMBL/GenBank/DDBJ databases">
        <title>Draft Genome Sequence of Prosthecomicrobium hirschii ATCC 27832.</title>
        <authorList>
            <person name="Daniel J."/>
            <person name="Givan S.A."/>
            <person name="Brun Y.V."/>
            <person name="Brown P.J."/>
        </authorList>
    </citation>
    <scope>NUCLEOTIDE SEQUENCE [LARGE SCALE GENOMIC DNA]</scope>
    <source>
        <strain evidence="3 4">16</strain>
    </source>
</reference>
<proteinExistence type="predicted"/>
<dbReference type="GO" id="GO:0016787">
    <property type="term" value="F:hydrolase activity"/>
    <property type="evidence" value="ECO:0007669"/>
    <property type="project" value="InterPro"/>
</dbReference>
<dbReference type="Proteomes" id="UP000048984">
    <property type="component" value="Unassembled WGS sequence"/>
</dbReference>
<evidence type="ECO:0000313" key="4">
    <source>
        <dbReference type="Proteomes" id="UP000048984"/>
    </source>
</evidence>
<accession>A0A0P6VMR6</accession>
<dbReference type="RefSeq" id="WP_054357663.1">
    <property type="nucleotide sequence ID" value="NZ_LJYW01000001.1"/>
</dbReference>
<reference evidence="3 4" key="1">
    <citation type="submission" date="2015-09" db="EMBL/GenBank/DDBJ databases">
        <authorList>
            <person name="Jackson K.R."/>
            <person name="Lunt B.L."/>
            <person name="Fisher J.N.B."/>
            <person name="Gardner A.V."/>
            <person name="Bailey M.E."/>
            <person name="Deus L.M."/>
            <person name="Earl A.S."/>
            <person name="Gibby P.D."/>
            <person name="Hartmann K.A."/>
            <person name="Liu J.E."/>
            <person name="Manci A.M."/>
            <person name="Nielsen D.A."/>
            <person name="Solomon M.B."/>
            <person name="Breakwell D.P."/>
            <person name="Burnett S.H."/>
            <person name="Grose J.H."/>
        </authorList>
    </citation>
    <scope>NUCLEOTIDE SEQUENCE [LARGE SCALE GENOMIC DNA]</scope>
    <source>
        <strain evidence="3 4">16</strain>
    </source>
</reference>
<keyword evidence="1" id="KW-0456">Lyase</keyword>
<evidence type="ECO:0000313" key="3">
    <source>
        <dbReference type="EMBL" id="KPL51501.1"/>
    </source>
</evidence>
<dbReference type="PANTHER" id="PTHR21240">
    <property type="entry name" value="2-AMINO-3-CARBOXYLMUCONATE-6-SEMIALDEHYDE DECARBOXYLASE"/>
    <property type="match status" value="1"/>
</dbReference>
<dbReference type="GO" id="GO:0016831">
    <property type="term" value="F:carboxy-lyase activity"/>
    <property type="evidence" value="ECO:0007669"/>
    <property type="project" value="InterPro"/>
</dbReference>
<evidence type="ECO:0000256" key="1">
    <source>
        <dbReference type="ARBA" id="ARBA00023239"/>
    </source>
</evidence>
<dbReference type="InterPro" id="IPR006680">
    <property type="entry name" value="Amidohydro-rel"/>
</dbReference>
<sequence>MDFVDSHAHVWGAGFVPPAFFTRAAEGWAAKAPDRRPDMILPKLLSGIVDPDGDQFVANMDAAGVATSLIMMIDVGAPVFGEEPEVGVEAQIDYYAALQKRHPGRLYCHAGVDHRRPGHLDMVRRAIRDGGLVGIGEITPDGFSVADEAFRPLMRLAADLGVPVQIHTRTGVWTEFAGFDFSEANPVHPVHVARLAREVPDLKIVLCHAGFPHWWQRAAELIADLPNCVLDISNWNETLGHDEAELVARLATWRGLVGIERILFASDQASGARFSGERSELPHWTGFIRDLPARAARWGTRFTPAEAAAIAGANARRFYSLA</sequence>
<dbReference type="STRING" id="665126.ABB55_04015"/>
<keyword evidence="4" id="KW-1185">Reference proteome</keyword>
<evidence type="ECO:0000259" key="2">
    <source>
        <dbReference type="Pfam" id="PF04909"/>
    </source>
</evidence>
<dbReference type="InterPro" id="IPR032466">
    <property type="entry name" value="Metal_Hydrolase"/>
</dbReference>
<dbReference type="EMBL" id="LJYW01000001">
    <property type="protein sequence ID" value="KPL51501.1"/>
    <property type="molecule type" value="Genomic_DNA"/>
</dbReference>
<dbReference type="InterPro" id="IPR032465">
    <property type="entry name" value="ACMSD"/>
</dbReference>
<protein>
    <recommendedName>
        <fullName evidence="2">Amidohydrolase-related domain-containing protein</fullName>
    </recommendedName>
</protein>
<dbReference type="AlphaFoldDB" id="A0A0P6VMR6"/>
<dbReference type="CDD" id="cd01292">
    <property type="entry name" value="metallo-dependent_hydrolases"/>
    <property type="match status" value="1"/>
</dbReference>
<gene>
    <name evidence="3" type="ORF">ABB55_04015</name>
</gene>
<organism evidence="3 4">
    <name type="scientific">Prosthecodimorpha hirschii</name>
    <dbReference type="NCBI Taxonomy" id="665126"/>
    <lineage>
        <taxon>Bacteria</taxon>
        <taxon>Pseudomonadati</taxon>
        <taxon>Pseudomonadota</taxon>
        <taxon>Alphaproteobacteria</taxon>
        <taxon>Hyphomicrobiales</taxon>
        <taxon>Ancalomicrobiaceae</taxon>
        <taxon>Prosthecodimorpha</taxon>
    </lineage>
</organism>
<comment type="caution">
    <text evidence="3">The sequence shown here is derived from an EMBL/GenBank/DDBJ whole genome shotgun (WGS) entry which is preliminary data.</text>
</comment>
<dbReference type="SUPFAM" id="SSF51556">
    <property type="entry name" value="Metallo-dependent hydrolases"/>
    <property type="match status" value="1"/>
</dbReference>
<dbReference type="Pfam" id="PF04909">
    <property type="entry name" value="Amidohydro_2"/>
    <property type="match status" value="1"/>
</dbReference>
<name>A0A0P6VMR6_9HYPH</name>
<dbReference type="Gene3D" id="3.20.20.140">
    <property type="entry name" value="Metal-dependent hydrolases"/>
    <property type="match status" value="1"/>
</dbReference>
<feature type="domain" description="Amidohydrolase-related" evidence="2">
    <location>
        <begin position="4"/>
        <end position="320"/>
    </location>
</feature>